<protein>
    <submittedName>
        <fullName evidence="1">Uncharacterized protein</fullName>
    </submittedName>
</protein>
<dbReference type="HOGENOM" id="CLU_1984569_0_0_1"/>
<keyword evidence="2" id="KW-1185">Reference proteome</keyword>
<accession>W1NMS3</accession>
<dbReference type="Gramene" id="ERM96580">
    <property type="protein sequence ID" value="ERM96580"/>
    <property type="gene ID" value="AMTR_s00001p00270120"/>
</dbReference>
<dbReference type="AlphaFoldDB" id="W1NMS3"/>
<dbReference type="Proteomes" id="UP000017836">
    <property type="component" value="Unassembled WGS sequence"/>
</dbReference>
<organism evidence="1 2">
    <name type="scientific">Amborella trichopoda</name>
    <dbReference type="NCBI Taxonomy" id="13333"/>
    <lineage>
        <taxon>Eukaryota</taxon>
        <taxon>Viridiplantae</taxon>
        <taxon>Streptophyta</taxon>
        <taxon>Embryophyta</taxon>
        <taxon>Tracheophyta</taxon>
        <taxon>Spermatophyta</taxon>
        <taxon>Magnoliopsida</taxon>
        <taxon>Amborellales</taxon>
        <taxon>Amborellaceae</taxon>
        <taxon>Amborella</taxon>
    </lineage>
</organism>
<proteinExistence type="predicted"/>
<sequence length="117" mass="13828">MWTNRLGYFYQVDKDIYNGKSTREYIEWYKLRTGPLIHNPFRKCPSKYAHRGYSDEDRMPKDISHATELLHEVCNSRNWDLAEEALQILKIYDPEVVGEEVSEELELGDEMDDSVPV</sequence>
<dbReference type="EMBL" id="KI397142">
    <property type="protein sequence ID" value="ERM96580.1"/>
    <property type="molecule type" value="Genomic_DNA"/>
</dbReference>
<reference evidence="2" key="1">
    <citation type="journal article" date="2013" name="Science">
        <title>The Amborella genome and the evolution of flowering plants.</title>
        <authorList>
            <consortium name="Amborella Genome Project"/>
        </authorList>
    </citation>
    <scope>NUCLEOTIDE SEQUENCE [LARGE SCALE GENOMIC DNA]</scope>
</reference>
<evidence type="ECO:0000313" key="1">
    <source>
        <dbReference type="EMBL" id="ERM96580.1"/>
    </source>
</evidence>
<name>W1NMS3_AMBTC</name>
<evidence type="ECO:0000313" key="2">
    <source>
        <dbReference type="Proteomes" id="UP000017836"/>
    </source>
</evidence>
<gene>
    <name evidence="1" type="ORF">AMTR_s00001p00270120</name>
</gene>